<evidence type="ECO:0000313" key="3">
    <source>
        <dbReference type="Proteomes" id="UP000243140"/>
    </source>
</evidence>
<keyword evidence="3" id="KW-1185">Reference proteome</keyword>
<keyword evidence="1" id="KW-0732">Signal</keyword>
<accession>A0ABX3ST73</accession>
<evidence type="ECO:0008006" key="4">
    <source>
        <dbReference type="Google" id="ProtNLM"/>
    </source>
</evidence>
<evidence type="ECO:0000313" key="2">
    <source>
        <dbReference type="EMBL" id="ORA83718.1"/>
    </source>
</evidence>
<name>A0ABX3ST73_MYCMA</name>
<feature type="chain" id="PRO_5047544865" description="PE-PGRS family protein" evidence="1">
    <location>
        <begin position="25"/>
        <end position="412"/>
    </location>
</feature>
<gene>
    <name evidence="2" type="ORF">BST29_09300</name>
</gene>
<protein>
    <recommendedName>
        <fullName evidence="4">PE-PGRS family protein</fullName>
    </recommendedName>
</protein>
<dbReference type="Proteomes" id="UP000243140">
    <property type="component" value="Unassembled WGS sequence"/>
</dbReference>
<dbReference type="EMBL" id="MVHV01000007">
    <property type="protein sequence ID" value="ORA83718.1"/>
    <property type="molecule type" value="Genomic_DNA"/>
</dbReference>
<evidence type="ECO:0000256" key="1">
    <source>
        <dbReference type="SAM" id="SignalP"/>
    </source>
</evidence>
<feature type="signal peptide" evidence="1">
    <location>
        <begin position="1"/>
        <end position="24"/>
    </location>
</feature>
<proteinExistence type="predicted"/>
<comment type="caution">
    <text evidence="2">The sequence shown here is derived from an EMBL/GenBank/DDBJ whole genome shotgun (WGS) entry which is preliminary data.</text>
</comment>
<reference evidence="2 3" key="1">
    <citation type="submission" date="2017-02" db="EMBL/GenBank/DDBJ databases">
        <title>The new phylogeny of genus Mycobacterium.</title>
        <authorList>
            <person name="Tortoli E."/>
            <person name="Trovato A."/>
            <person name="Cirillo D.M."/>
        </authorList>
    </citation>
    <scope>NUCLEOTIDE SEQUENCE [LARGE SCALE GENOMIC DNA]</scope>
    <source>
        <strain evidence="2 3">IP1130001</strain>
    </source>
</reference>
<organism evidence="2 3">
    <name type="scientific">Mycobacterium malmoense</name>
    <dbReference type="NCBI Taxonomy" id="1780"/>
    <lineage>
        <taxon>Bacteria</taxon>
        <taxon>Bacillati</taxon>
        <taxon>Actinomycetota</taxon>
        <taxon>Actinomycetes</taxon>
        <taxon>Mycobacteriales</taxon>
        <taxon>Mycobacteriaceae</taxon>
        <taxon>Mycobacterium</taxon>
    </lineage>
</organism>
<sequence>MVVDLAARPHITAGVALASAAVLAAGPMTQHLPDLRLAQHLPTASVSDINLTDAASPMIDLFSGVENQLASLANGASAAALPASVASAAFDPTQNLIVQTWINTFETAAWQAQGIATKWAQTPFVVPQQIAANWVQYASDYIGAYQEAAAGAAKYLGGTTSFSFVPLMQQGWSNILAGNISTGITNWFQALWYYPLADIGLKLEAIPGDLLGGMTTNLASATHYLTSTGLTIVGEYAGLELPIMLFEEGLANGLQATYNAWQAGDQVGAVTNLLNTPGLMANYFLNGAPQSIGSGYSGGLLSYLTNRGGPGGRLSQIFNNLNVGLAKTMVTPNAQNIGTGGSLATAVQNFANQLANGWPSLTPVANELGGALTQVLQNIPTVLSSLPSVLSNAGGLVAGQIGSWIAALLRLL</sequence>